<comment type="caution">
    <text evidence="1">The sequence shown here is derived from an EMBL/GenBank/DDBJ whole genome shotgun (WGS) entry which is preliminary data.</text>
</comment>
<reference evidence="1" key="1">
    <citation type="submission" date="2021-02" db="EMBL/GenBank/DDBJ databases">
        <authorList>
            <person name="Nowell W R."/>
        </authorList>
    </citation>
    <scope>NUCLEOTIDE SEQUENCE</scope>
</reference>
<dbReference type="EMBL" id="CAJNOT010016245">
    <property type="protein sequence ID" value="CAF1548658.1"/>
    <property type="molecule type" value="Genomic_DNA"/>
</dbReference>
<protein>
    <submittedName>
        <fullName evidence="1">Uncharacterized protein</fullName>
    </submittedName>
</protein>
<feature type="non-terminal residue" evidence="1">
    <location>
        <position position="18"/>
    </location>
</feature>
<dbReference type="Proteomes" id="UP000663864">
    <property type="component" value="Unassembled WGS sequence"/>
</dbReference>
<evidence type="ECO:0000313" key="2">
    <source>
        <dbReference type="Proteomes" id="UP000663864"/>
    </source>
</evidence>
<proteinExistence type="predicted"/>
<organism evidence="1 2">
    <name type="scientific">Rotaria sordida</name>
    <dbReference type="NCBI Taxonomy" id="392033"/>
    <lineage>
        <taxon>Eukaryota</taxon>
        <taxon>Metazoa</taxon>
        <taxon>Spiralia</taxon>
        <taxon>Gnathifera</taxon>
        <taxon>Rotifera</taxon>
        <taxon>Eurotatoria</taxon>
        <taxon>Bdelloidea</taxon>
        <taxon>Philodinida</taxon>
        <taxon>Philodinidae</taxon>
        <taxon>Rotaria</taxon>
    </lineage>
</organism>
<accession>A0A815WWT1</accession>
<sequence length="18" mass="2091">MNLRRSISTNNTQITITK</sequence>
<gene>
    <name evidence="1" type="ORF">ZHD862_LOCUS39290</name>
</gene>
<evidence type="ECO:0000313" key="1">
    <source>
        <dbReference type="EMBL" id="CAF1548658.1"/>
    </source>
</evidence>
<dbReference type="AlphaFoldDB" id="A0A815WWT1"/>
<name>A0A815WWT1_9BILA</name>